<dbReference type="GO" id="GO:0008654">
    <property type="term" value="P:phospholipid biosynthetic process"/>
    <property type="evidence" value="ECO:0007669"/>
    <property type="project" value="InterPro"/>
</dbReference>
<dbReference type="EMBL" id="LZRT01000094">
    <property type="protein sequence ID" value="OUM86053.1"/>
    <property type="molecule type" value="Genomic_DNA"/>
</dbReference>
<dbReference type="GO" id="GO:0016780">
    <property type="term" value="F:phosphotransferase activity, for other substituted phosphate groups"/>
    <property type="evidence" value="ECO:0007669"/>
    <property type="project" value="InterPro"/>
</dbReference>
<dbReference type="InterPro" id="IPR043130">
    <property type="entry name" value="CDP-OH_PTrfase_TM_dom"/>
</dbReference>
<protein>
    <submittedName>
        <fullName evidence="4">CDP-alcohol phosphatidyltransferase</fullName>
    </submittedName>
</protein>
<dbReference type="Pfam" id="PF01066">
    <property type="entry name" value="CDP-OH_P_transf"/>
    <property type="match status" value="1"/>
</dbReference>
<evidence type="ECO:0000256" key="1">
    <source>
        <dbReference type="ARBA" id="ARBA00022679"/>
    </source>
</evidence>
<feature type="transmembrane region" description="Helical" evidence="3">
    <location>
        <begin position="111"/>
        <end position="136"/>
    </location>
</feature>
<comment type="caution">
    <text evidence="4">The sequence shown here is derived from an EMBL/GenBank/DDBJ whole genome shotgun (WGS) entry which is preliminary data.</text>
</comment>
<dbReference type="Gene3D" id="1.20.120.1760">
    <property type="match status" value="1"/>
</dbReference>
<dbReference type="GO" id="GO:0016020">
    <property type="term" value="C:membrane"/>
    <property type="evidence" value="ECO:0007669"/>
    <property type="project" value="InterPro"/>
</dbReference>
<feature type="transmembrane region" description="Helical" evidence="3">
    <location>
        <begin position="80"/>
        <end position="104"/>
    </location>
</feature>
<evidence type="ECO:0000313" key="4">
    <source>
        <dbReference type="EMBL" id="OUM86053.1"/>
    </source>
</evidence>
<dbReference type="InterPro" id="IPR000462">
    <property type="entry name" value="CDP-OH_P_trans"/>
</dbReference>
<dbReference type="AlphaFoldDB" id="A0A1Y3PFH7"/>
<name>A0A1Y3PFH7_9BACI</name>
<accession>A0A1Y3PFH7</accession>
<feature type="transmembrane region" description="Helical" evidence="3">
    <location>
        <begin position="156"/>
        <end position="185"/>
    </location>
</feature>
<evidence type="ECO:0000256" key="2">
    <source>
        <dbReference type="RuleBase" id="RU003750"/>
    </source>
</evidence>
<evidence type="ECO:0000313" key="5">
    <source>
        <dbReference type="Proteomes" id="UP000196475"/>
    </source>
</evidence>
<organism evidence="4 5">
    <name type="scientific">Bacillus thermozeamaize</name>
    <dbReference type="NCBI Taxonomy" id="230954"/>
    <lineage>
        <taxon>Bacteria</taxon>
        <taxon>Bacillati</taxon>
        <taxon>Bacillota</taxon>
        <taxon>Bacilli</taxon>
        <taxon>Bacillales</taxon>
        <taxon>Bacillaceae</taxon>
        <taxon>Bacillus</taxon>
    </lineage>
</organism>
<keyword evidence="1 2" id="KW-0808">Transferase</keyword>
<proteinExistence type="inferred from homology"/>
<feature type="transmembrane region" description="Helical" evidence="3">
    <location>
        <begin position="34"/>
        <end position="60"/>
    </location>
</feature>
<comment type="similarity">
    <text evidence="2">Belongs to the CDP-alcohol phosphatidyltransferase class-I family.</text>
</comment>
<keyword evidence="3" id="KW-0472">Membrane</keyword>
<dbReference type="PROSITE" id="PS00379">
    <property type="entry name" value="CDP_ALCOHOL_P_TRANSF"/>
    <property type="match status" value="1"/>
</dbReference>
<keyword evidence="3" id="KW-1133">Transmembrane helix</keyword>
<keyword evidence="3" id="KW-0812">Transmembrane</keyword>
<sequence length="196" mass="21462">MLDTHARKFVQPVIQKAASFFVQRGWRPNQITGCAFMIGVLASLSIGLGQPLLGVALLWISGFLDAVDGSMARLRGNASAWGTVLDVTLDRLVEAGVIIALAVLHPQPEVLFLLLLLVISFLFSMTVFLTVGAVSGKRGEKSFYYQAGLAERTEGFIFLTLMVLFQGQLLFWGALFCFAVVVTALQRLAEARRLLR</sequence>
<gene>
    <name evidence="4" type="ORF">BAA01_01510</name>
</gene>
<dbReference type="Proteomes" id="UP000196475">
    <property type="component" value="Unassembled WGS sequence"/>
</dbReference>
<evidence type="ECO:0000256" key="3">
    <source>
        <dbReference type="SAM" id="Phobius"/>
    </source>
</evidence>
<dbReference type="InterPro" id="IPR048254">
    <property type="entry name" value="CDP_ALCOHOL_P_TRANSF_CS"/>
</dbReference>
<reference evidence="5" key="1">
    <citation type="submission" date="2016-06" db="EMBL/GenBank/DDBJ databases">
        <authorList>
            <person name="Nascimento L."/>
            <person name="Pereira R.V."/>
            <person name="Martins L.F."/>
            <person name="Quaggio R.B."/>
            <person name="Silva A.M."/>
            <person name="Setubal J.C."/>
        </authorList>
    </citation>
    <scope>NUCLEOTIDE SEQUENCE [LARGE SCALE GENOMIC DNA]</scope>
</reference>